<proteinExistence type="predicted"/>
<reference evidence="2" key="2">
    <citation type="submission" date="2025-08" db="UniProtKB">
        <authorList>
            <consortium name="RefSeq"/>
        </authorList>
    </citation>
    <scope>IDENTIFICATION</scope>
    <source>
        <tissue evidence="2">Leaf</tissue>
    </source>
</reference>
<dbReference type="RefSeq" id="XP_075099529.1">
    <property type="nucleotide sequence ID" value="XM_075243428.1"/>
</dbReference>
<keyword evidence="1" id="KW-1185">Reference proteome</keyword>
<organism evidence="1 2">
    <name type="scientific">Nicotiana tabacum</name>
    <name type="common">Common tobacco</name>
    <dbReference type="NCBI Taxonomy" id="4097"/>
    <lineage>
        <taxon>Eukaryota</taxon>
        <taxon>Viridiplantae</taxon>
        <taxon>Streptophyta</taxon>
        <taxon>Embryophyta</taxon>
        <taxon>Tracheophyta</taxon>
        <taxon>Spermatophyta</taxon>
        <taxon>Magnoliopsida</taxon>
        <taxon>eudicotyledons</taxon>
        <taxon>Gunneridae</taxon>
        <taxon>Pentapetalae</taxon>
        <taxon>asterids</taxon>
        <taxon>lamiids</taxon>
        <taxon>Solanales</taxon>
        <taxon>Solanaceae</taxon>
        <taxon>Nicotianoideae</taxon>
        <taxon>Nicotianeae</taxon>
        <taxon>Nicotiana</taxon>
    </lineage>
</organism>
<dbReference type="Proteomes" id="UP000790787">
    <property type="component" value="Chromosome 22"/>
</dbReference>
<evidence type="ECO:0000313" key="2">
    <source>
        <dbReference type="RefSeq" id="XP_075099529.1"/>
    </source>
</evidence>
<gene>
    <name evidence="2" type="primary">LOC107781725</name>
</gene>
<sequence length="652" mass="73321">MDLLQPIPQNSQNPEYPAYQRGVHCAYHSGAEGHSTDNCWTLKKAVENLIEQGKMVLRDEEAPNVTNKPLPAHNNGPVIGMICKDKEFDPALKAIIAIADTERKPKATPKQEKGGEKTKTVKIELEKKVEAKAEMAPPKNEVLYILRGRQEKLLIVGIPKKFEVKKGTPTYVPKGAYVVRGTIKLPRLNEPVVIGRVPQNPITDPSAVPWNYQQTLVTYKGKEITGELPGNTFAKKYSDVQEVNNATQKRFPSKKPVSAEEAEAFFQKMKMPDYEVVDQLRKYPEQVSMLSLLKRSAEHQKTLVKTLNEAYVPAETSVEQLERMVERFFAVSQIFFSKNDLPPEGAANNKALHLTVKCEVFYVKRVMVDGGSGVDICPLSTLQRMEIGTGKIRPNNICVRAFDGIKRDSVVEIDLVLTIGPVDFEVTFQVLDMDTSYNFLLSRPRIHAAGAVPSTLHQMGNFENEDQEIVAFEVVVVEQYEEWSPYPQPFLSNASIMVAKEMIKHGFKPGKGLGKALQGISEPITLPITEKFFWIGFHPILEDEDWANERKREGWALPQPLPHLYQTFVKPKYSENEDGEAFTAKEIKDICGAMRQMLYETNMIQLVEGTSTAEVLYMGPDDKIKIGRLRHSQSGGSPGRLVLPLFLHHELP</sequence>
<reference evidence="1" key="1">
    <citation type="journal article" date="2014" name="Nat. Commun.">
        <title>The tobacco genome sequence and its comparison with those of tomato and potato.</title>
        <authorList>
            <person name="Sierro N."/>
            <person name="Battey J.N."/>
            <person name="Ouadi S."/>
            <person name="Bakaher N."/>
            <person name="Bovet L."/>
            <person name="Willig A."/>
            <person name="Goepfert S."/>
            <person name="Peitsch M.C."/>
            <person name="Ivanov N.V."/>
        </authorList>
    </citation>
    <scope>NUCLEOTIDE SEQUENCE [LARGE SCALE GENOMIC DNA]</scope>
</reference>
<accession>A0AC58TQP0</accession>
<evidence type="ECO:0000313" key="1">
    <source>
        <dbReference type="Proteomes" id="UP000790787"/>
    </source>
</evidence>
<name>A0AC58TQP0_TOBAC</name>
<protein>
    <submittedName>
        <fullName evidence="2">Uncharacterized protein LOC107781725</fullName>
    </submittedName>
</protein>